<evidence type="ECO:0000313" key="2">
    <source>
        <dbReference type="Proteomes" id="UP000202528"/>
    </source>
</evidence>
<accession>R9TQ72</accession>
<name>R9TQ72_9CAUD</name>
<gene>
    <name evidence="1" type="ORF">HALG_00034</name>
</gene>
<sequence>MGMTHDETDGGLSETASFKLSATLNSQIEAALDGPLSKSEWIRQACQEKLDASQEPAEPTLE</sequence>
<dbReference type="KEGG" id="vg:16045705"/>
<dbReference type="Proteomes" id="UP000202528">
    <property type="component" value="Segment"/>
</dbReference>
<organism evidence="1 2">
    <name type="scientific">Halorubrum virus CGphi46</name>
    <dbReference type="NCBI Taxonomy" id="754066"/>
    <lineage>
        <taxon>Viruses</taxon>
        <taxon>Duplodnaviria</taxon>
        <taxon>Heunggongvirae</taxon>
        <taxon>Uroviricota</taxon>
        <taxon>Caudoviricetes</taxon>
        <taxon>Kirjokansivirales</taxon>
        <taxon>Graaviviridae</taxon>
        <taxon>Seejivirus</taxon>
        <taxon>Seejivirus salhabitans</taxon>
    </lineage>
</organism>
<dbReference type="RefSeq" id="YP_008126569.1">
    <property type="nucleotide sequence ID" value="NC_021537.1"/>
</dbReference>
<evidence type="ECO:0000313" key="1">
    <source>
        <dbReference type="EMBL" id="AGN33822.1"/>
    </source>
</evidence>
<dbReference type="GeneID" id="16045705"/>
<protein>
    <submittedName>
        <fullName evidence="1">Uncharacterized protein</fullName>
    </submittedName>
</protein>
<reference evidence="1 2" key="1">
    <citation type="submission" date="2010-09" db="EMBL/GenBank/DDBJ databases">
        <title>The Genome Sequence of Halorubrum phage CGphi46.</title>
        <authorList>
            <consortium name="The Broad Institute Genome Sequencing Platform"/>
            <person name="Henn M.R."/>
            <person name="Dillon J."/>
            <person name="Levin J."/>
            <person name="Malboeuf C."/>
            <person name="Casali M."/>
            <person name="Russ C."/>
            <person name="Lennon N."/>
            <person name="Chapman S.B."/>
            <person name="Erlich R."/>
            <person name="Young S.K."/>
            <person name="Yandava C."/>
            <person name="Zeng Q."/>
            <person name="Fitzgerald M.F."/>
            <person name="Alvarado L."/>
            <person name="Anderson S."/>
            <person name="Berlin A."/>
            <person name="Chen Z."/>
            <person name="Freedman E."/>
            <person name="Gellesch M."/>
            <person name="Goldberg J."/>
            <person name="Green L."/>
            <person name="Griggs A."/>
            <person name="Gujja S."/>
            <person name="Heilman E."/>
            <person name="Heiman D."/>
            <person name="Hollinger A."/>
            <person name="Howarth C."/>
            <person name="Larson L."/>
            <person name="Mehta T."/>
            <person name="Neiman D."/>
            <person name="Pearson M."/>
            <person name="Roberts A."/>
            <person name="Ryan E."/>
            <person name="Saif S."/>
            <person name="Shea T."/>
            <person name="Shenoy N."/>
            <person name="Sisk P."/>
            <person name="Stolte C."/>
            <person name="Sykes S."/>
            <person name="White J."/>
            <person name="Haas B."/>
            <person name="Nusbaum C."/>
            <person name="Birren B."/>
        </authorList>
    </citation>
    <scope>NUCLEOTIDE SEQUENCE [LARGE SCALE GENOMIC DNA]</scope>
    <source>
        <strain evidence="1 2">CGphi46</strain>
    </source>
</reference>
<keyword evidence="2" id="KW-1185">Reference proteome</keyword>
<proteinExistence type="predicted"/>
<dbReference type="EMBL" id="HQ332141">
    <property type="protein sequence ID" value="AGN33822.1"/>
    <property type="molecule type" value="Genomic_DNA"/>
</dbReference>